<proteinExistence type="inferred from homology"/>
<reference evidence="11" key="2">
    <citation type="submission" date="2021-04" db="EMBL/GenBank/DDBJ databases">
        <authorList>
            <person name="Gilroy R."/>
        </authorList>
    </citation>
    <scope>NUCLEOTIDE SEQUENCE</scope>
    <source>
        <strain evidence="11">6627</strain>
    </source>
</reference>
<dbReference type="SUPFAM" id="SSF52540">
    <property type="entry name" value="P-loop containing nucleoside triphosphate hydrolases"/>
    <property type="match status" value="1"/>
</dbReference>
<comment type="similarity">
    <text evidence="7">Belongs to the DNA polymerase HolA subunit family.</text>
</comment>
<protein>
    <recommendedName>
        <fullName evidence="2">DNA polymerase III subunit delta</fullName>
        <ecNumber evidence="1">2.7.7.7</ecNumber>
    </recommendedName>
</protein>
<feature type="domain" description="DNA polymerase III delta N-terminal" evidence="9">
    <location>
        <begin position="21"/>
        <end position="144"/>
    </location>
</feature>
<dbReference type="PANTHER" id="PTHR34388">
    <property type="entry name" value="DNA POLYMERASE III SUBUNIT DELTA"/>
    <property type="match status" value="1"/>
</dbReference>
<dbReference type="InterPro" id="IPR010372">
    <property type="entry name" value="DNA_pol3_delta_N"/>
</dbReference>
<evidence type="ECO:0000256" key="1">
    <source>
        <dbReference type="ARBA" id="ARBA00012417"/>
    </source>
</evidence>
<dbReference type="EMBL" id="DXFP01000053">
    <property type="protein sequence ID" value="HIX02284.1"/>
    <property type="molecule type" value="Genomic_DNA"/>
</dbReference>
<dbReference type="PANTHER" id="PTHR34388:SF1">
    <property type="entry name" value="DNA POLYMERASE III SUBUNIT DELTA"/>
    <property type="match status" value="1"/>
</dbReference>
<accession>A0A9D1UXM3</accession>
<evidence type="ECO:0000256" key="7">
    <source>
        <dbReference type="ARBA" id="ARBA00034754"/>
    </source>
</evidence>
<comment type="caution">
    <text evidence="11">The sequence shown here is derived from an EMBL/GenBank/DDBJ whole genome shotgun (WGS) entry which is preliminary data.</text>
</comment>
<reference evidence="11" key="1">
    <citation type="journal article" date="2021" name="PeerJ">
        <title>Extensive microbial diversity within the chicken gut microbiome revealed by metagenomics and culture.</title>
        <authorList>
            <person name="Gilroy R."/>
            <person name="Ravi A."/>
            <person name="Getino M."/>
            <person name="Pursley I."/>
            <person name="Horton D.L."/>
            <person name="Alikhan N.F."/>
            <person name="Baker D."/>
            <person name="Gharbi K."/>
            <person name="Hall N."/>
            <person name="Watson M."/>
            <person name="Adriaenssens E.M."/>
            <person name="Foster-Nyarko E."/>
            <person name="Jarju S."/>
            <person name="Secka A."/>
            <person name="Antonio M."/>
            <person name="Oren A."/>
            <person name="Chaudhuri R.R."/>
            <person name="La Ragione R."/>
            <person name="Hildebrand F."/>
            <person name="Pallen M.J."/>
        </authorList>
    </citation>
    <scope>NUCLEOTIDE SEQUENCE</scope>
    <source>
        <strain evidence="11">6627</strain>
    </source>
</reference>
<dbReference type="Proteomes" id="UP000823963">
    <property type="component" value="Unassembled WGS sequence"/>
</dbReference>
<evidence type="ECO:0000256" key="5">
    <source>
        <dbReference type="ARBA" id="ARBA00022705"/>
    </source>
</evidence>
<dbReference type="Gene3D" id="1.20.272.10">
    <property type="match status" value="1"/>
</dbReference>
<evidence type="ECO:0000256" key="3">
    <source>
        <dbReference type="ARBA" id="ARBA00022679"/>
    </source>
</evidence>
<dbReference type="EC" id="2.7.7.7" evidence="1"/>
<keyword evidence="3 11" id="KW-0808">Transferase</keyword>
<keyword evidence="6" id="KW-0239">DNA-directed DNA polymerase</keyword>
<evidence type="ECO:0000256" key="4">
    <source>
        <dbReference type="ARBA" id="ARBA00022695"/>
    </source>
</evidence>
<dbReference type="AlphaFoldDB" id="A0A9D1UXM3"/>
<gene>
    <name evidence="11" type="primary">holA</name>
    <name evidence="11" type="ORF">H9861_05970</name>
</gene>
<dbReference type="Pfam" id="PF06144">
    <property type="entry name" value="DNA_pol3_delta"/>
    <property type="match status" value="1"/>
</dbReference>
<dbReference type="GO" id="GO:0003677">
    <property type="term" value="F:DNA binding"/>
    <property type="evidence" value="ECO:0007669"/>
    <property type="project" value="InterPro"/>
</dbReference>
<dbReference type="Pfam" id="PF21694">
    <property type="entry name" value="DNA_pol3_delta_C"/>
    <property type="match status" value="1"/>
</dbReference>
<dbReference type="GO" id="GO:0006261">
    <property type="term" value="P:DNA-templated DNA replication"/>
    <property type="evidence" value="ECO:0007669"/>
    <property type="project" value="TreeGrafter"/>
</dbReference>
<evidence type="ECO:0000256" key="6">
    <source>
        <dbReference type="ARBA" id="ARBA00022932"/>
    </source>
</evidence>
<dbReference type="SUPFAM" id="SSF48019">
    <property type="entry name" value="post-AAA+ oligomerization domain-like"/>
    <property type="match status" value="1"/>
</dbReference>
<dbReference type="InterPro" id="IPR048466">
    <property type="entry name" value="DNA_pol3_delta-like_C"/>
</dbReference>
<evidence type="ECO:0000259" key="10">
    <source>
        <dbReference type="Pfam" id="PF21694"/>
    </source>
</evidence>
<evidence type="ECO:0000313" key="11">
    <source>
        <dbReference type="EMBL" id="HIX02284.1"/>
    </source>
</evidence>
<keyword evidence="4 11" id="KW-0548">Nucleotidyltransferase</keyword>
<dbReference type="InterPro" id="IPR008921">
    <property type="entry name" value="DNA_pol3_clamp-load_cplx_C"/>
</dbReference>
<dbReference type="Gene3D" id="1.10.8.60">
    <property type="match status" value="1"/>
</dbReference>
<organism evidence="11 12">
    <name type="scientific">Candidatus Ligilactobacillus excrementigallinarum</name>
    <dbReference type="NCBI Taxonomy" id="2838641"/>
    <lineage>
        <taxon>Bacteria</taxon>
        <taxon>Bacillati</taxon>
        <taxon>Bacillota</taxon>
        <taxon>Bacilli</taxon>
        <taxon>Lactobacillales</taxon>
        <taxon>Lactobacillaceae</taxon>
        <taxon>Ligilactobacillus</taxon>
    </lineage>
</organism>
<evidence type="ECO:0000259" key="9">
    <source>
        <dbReference type="Pfam" id="PF06144"/>
    </source>
</evidence>
<dbReference type="InterPro" id="IPR027417">
    <property type="entry name" value="P-loop_NTPase"/>
</dbReference>
<evidence type="ECO:0000313" key="12">
    <source>
        <dbReference type="Proteomes" id="UP000823963"/>
    </source>
</evidence>
<evidence type="ECO:0000256" key="8">
    <source>
        <dbReference type="ARBA" id="ARBA00049244"/>
    </source>
</evidence>
<dbReference type="InterPro" id="IPR005790">
    <property type="entry name" value="DNA_polIII_delta"/>
</dbReference>
<dbReference type="NCBIfam" id="TIGR01128">
    <property type="entry name" value="holA"/>
    <property type="match status" value="1"/>
</dbReference>
<dbReference type="Gene3D" id="3.40.50.300">
    <property type="entry name" value="P-loop containing nucleotide triphosphate hydrolases"/>
    <property type="match status" value="1"/>
</dbReference>
<dbReference type="GO" id="GO:0009360">
    <property type="term" value="C:DNA polymerase III complex"/>
    <property type="evidence" value="ECO:0007669"/>
    <property type="project" value="InterPro"/>
</dbReference>
<feature type="domain" description="DNA polymerase III delta subunit-like C-terminal" evidence="10">
    <location>
        <begin position="218"/>
        <end position="338"/>
    </location>
</feature>
<sequence length="338" mass="39379">MLLDVQEAIQKIKDRKLANIYLVLGEEEYQANELRKNLLKLIPNEEKDFNIAEYDMEDVPLSDAINDAMSAPFFGDMKLVFINHPYFLTGEKKKTKVEHELTELESYLERPLDTTVLVINALYPRLDERKKIVKLLKQRAQIIKNQSLNENQIRQLIIKKFNDHHCEIDSDALSLLIERTGENLNQAMNEVDKLIINVQNGDKVNFQKVKNLVPQTLEQNVFDLVDLVLDHQTDTALQMYHELILQREEPLKINAILLGQFRLLLQVKILHIQGYAQGNIASTLKVHPYRIKLALRKINRFKMNDLINAYLGLVDNEQKMKSTNQNPELLFQLFLLKI</sequence>
<comment type="catalytic activity">
    <reaction evidence="8">
        <text>DNA(n) + a 2'-deoxyribonucleoside 5'-triphosphate = DNA(n+1) + diphosphate</text>
        <dbReference type="Rhea" id="RHEA:22508"/>
        <dbReference type="Rhea" id="RHEA-COMP:17339"/>
        <dbReference type="Rhea" id="RHEA-COMP:17340"/>
        <dbReference type="ChEBI" id="CHEBI:33019"/>
        <dbReference type="ChEBI" id="CHEBI:61560"/>
        <dbReference type="ChEBI" id="CHEBI:173112"/>
        <dbReference type="EC" id="2.7.7.7"/>
    </reaction>
</comment>
<name>A0A9D1UXM3_9LACO</name>
<keyword evidence="5" id="KW-0235">DNA replication</keyword>
<dbReference type="GO" id="GO:0003887">
    <property type="term" value="F:DNA-directed DNA polymerase activity"/>
    <property type="evidence" value="ECO:0007669"/>
    <property type="project" value="UniProtKB-KW"/>
</dbReference>
<evidence type="ECO:0000256" key="2">
    <source>
        <dbReference type="ARBA" id="ARBA00017703"/>
    </source>
</evidence>